<dbReference type="PANTHER" id="PTHR47371">
    <property type="entry name" value="LIPOTEICHOIC ACID SYNTHASE"/>
    <property type="match status" value="1"/>
</dbReference>
<reference evidence="8 9" key="1">
    <citation type="submission" date="2023-12" db="EMBL/GenBank/DDBJ databases">
        <title>Pseudomonas sp. T5W1.</title>
        <authorList>
            <person name="Maltman C."/>
        </authorList>
    </citation>
    <scope>NUCLEOTIDE SEQUENCE [LARGE SCALE GENOMIC DNA]</scope>
    <source>
        <strain evidence="8 9">T5W1</strain>
    </source>
</reference>
<name>A0ABU5P693_9PSED</name>
<feature type="domain" description="Sulfatase N-terminal" evidence="7">
    <location>
        <begin position="228"/>
        <end position="503"/>
    </location>
</feature>
<comment type="caution">
    <text evidence="8">The sequence shown here is derived from an EMBL/GenBank/DDBJ whole genome shotgun (WGS) entry which is preliminary data.</text>
</comment>
<dbReference type="Gene3D" id="3.40.720.10">
    <property type="entry name" value="Alkaline Phosphatase, subunit A"/>
    <property type="match status" value="1"/>
</dbReference>
<evidence type="ECO:0000313" key="8">
    <source>
        <dbReference type="EMBL" id="MEA1605177.1"/>
    </source>
</evidence>
<comment type="subcellular location">
    <subcellularLocation>
        <location evidence="1">Cell membrane</location>
        <topology evidence="1">Multi-pass membrane protein</topology>
    </subcellularLocation>
</comment>
<evidence type="ECO:0000259" key="7">
    <source>
        <dbReference type="Pfam" id="PF00884"/>
    </source>
</evidence>
<dbReference type="InterPro" id="IPR017850">
    <property type="entry name" value="Alkaline_phosphatase_core_sf"/>
</dbReference>
<protein>
    <submittedName>
        <fullName evidence="8">LTA synthase family protein</fullName>
    </submittedName>
</protein>
<dbReference type="InterPro" id="IPR000917">
    <property type="entry name" value="Sulfatase_N"/>
</dbReference>
<feature type="transmembrane region" description="Helical" evidence="6">
    <location>
        <begin position="60"/>
        <end position="78"/>
    </location>
</feature>
<feature type="transmembrane region" description="Helical" evidence="6">
    <location>
        <begin position="39"/>
        <end position="55"/>
    </location>
</feature>
<evidence type="ECO:0000256" key="5">
    <source>
        <dbReference type="ARBA" id="ARBA00023136"/>
    </source>
</evidence>
<dbReference type="Proteomes" id="UP001292571">
    <property type="component" value="Unassembled WGS sequence"/>
</dbReference>
<feature type="transmembrane region" description="Helical" evidence="6">
    <location>
        <begin position="111"/>
        <end position="130"/>
    </location>
</feature>
<accession>A0ABU5P693</accession>
<evidence type="ECO:0000256" key="1">
    <source>
        <dbReference type="ARBA" id="ARBA00004651"/>
    </source>
</evidence>
<keyword evidence="3 6" id="KW-0812">Transmembrane</keyword>
<proteinExistence type="predicted"/>
<evidence type="ECO:0000256" key="4">
    <source>
        <dbReference type="ARBA" id="ARBA00022989"/>
    </source>
</evidence>
<dbReference type="EMBL" id="JAYEET010000013">
    <property type="protein sequence ID" value="MEA1605177.1"/>
    <property type="molecule type" value="Genomic_DNA"/>
</dbReference>
<feature type="transmembrane region" description="Helical" evidence="6">
    <location>
        <begin position="142"/>
        <end position="160"/>
    </location>
</feature>
<keyword evidence="5 6" id="KW-0472">Membrane</keyword>
<organism evidence="8 9">
    <name type="scientific">Pseudomonas spirodelae</name>
    <dbReference type="NCBI Taxonomy" id="3101751"/>
    <lineage>
        <taxon>Bacteria</taxon>
        <taxon>Pseudomonadati</taxon>
        <taxon>Pseudomonadota</taxon>
        <taxon>Gammaproteobacteria</taxon>
        <taxon>Pseudomonadales</taxon>
        <taxon>Pseudomonadaceae</taxon>
        <taxon>Pseudomonas</taxon>
    </lineage>
</organism>
<dbReference type="Pfam" id="PF00884">
    <property type="entry name" value="Sulfatase"/>
    <property type="match status" value="1"/>
</dbReference>
<evidence type="ECO:0000313" key="9">
    <source>
        <dbReference type="Proteomes" id="UP001292571"/>
    </source>
</evidence>
<dbReference type="RefSeq" id="WP_322948440.1">
    <property type="nucleotide sequence ID" value="NZ_JAYEET010000013.1"/>
</dbReference>
<evidence type="ECO:0000256" key="2">
    <source>
        <dbReference type="ARBA" id="ARBA00022475"/>
    </source>
</evidence>
<keyword evidence="2" id="KW-1003">Cell membrane</keyword>
<gene>
    <name evidence="8" type="ORF">SOP97_05005</name>
</gene>
<evidence type="ECO:0000256" key="3">
    <source>
        <dbReference type="ARBA" id="ARBA00022692"/>
    </source>
</evidence>
<evidence type="ECO:0000256" key="6">
    <source>
        <dbReference type="SAM" id="Phobius"/>
    </source>
</evidence>
<dbReference type="InterPro" id="IPR050448">
    <property type="entry name" value="OpgB/LTA_synthase_biosynth"/>
</dbReference>
<sequence length="740" mass="81909">MRVTCNWLRHPSSTLFILGLLLLALPLLSRYTLGWSHGYGYLSDLAIGSVLLITLHQRTWLLSVPLLVVWCIFTLGNAELVSAVGRMPGPADLHYLADPQFVSHSTQGAGLSQPLMATALAVLVALYLGLRRMQTPRHSAPPARRWLLLPLSLFAVHGAFQQFKPSEADQWLQFNLPHKLLAESASNGQQYLADWLAADEPSSPPDISGLNQLDLNGTPLLKQAGSARNVLIITLEGVTGAYIKGSRQAIGSHYAQDPMPRLSQWAERGMLTTDYVLHGHQTIRGLYAMLCGDYNKLDTGTPKGVELLNNRQRSEQCLPAQLRERGLSTHFLQGAGLRFMAKDQIMPQMGFEQTHGRDWFKNKPYIDFPWGMDDKAYFEGALTYVQQLRKKQQPWMLTLLTVGTHQPYSAPQVYLDRQPNSKLAAIAYLDDAVADFLTALEKQGVLKDTLVIITSDESHGLENVRLASAWGFNLLLAPEQAQLPALKQGVYGHVDLTSSVLDYFAFPVPSNIAGRSLLRDYTTGREIISYTNGLLRQHDGQGTLTECDFQSVCRRYASPGFITDSARYLGRFSGKPARLISQRAGLLDQSLTSGQAEQHYQFANTQPITLTPGASNDWTDNLVGAQYLTLGKDTQTTVTLKIRALSMATPGATLHLKTKEYDRDVDLPIPELPLLTRDKPIEISFTFDNPAARKAFSFHLTGQGQGAIEIVDFSVSRTPFESDTKLLAAQEVLDEIVPTP</sequence>
<dbReference type="SUPFAM" id="SSF53649">
    <property type="entry name" value="Alkaline phosphatase-like"/>
    <property type="match status" value="1"/>
</dbReference>
<keyword evidence="9" id="KW-1185">Reference proteome</keyword>
<dbReference type="PANTHER" id="PTHR47371:SF3">
    <property type="entry name" value="PHOSPHOGLYCEROL TRANSFERASE I"/>
    <property type="match status" value="1"/>
</dbReference>
<dbReference type="CDD" id="cd16015">
    <property type="entry name" value="LTA_synthase"/>
    <property type="match status" value="1"/>
</dbReference>
<keyword evidence="4 6" id="KW-1133">Transmembrane helix</keyword>